<feature type="region of interest" description="Disordered" evidence="4">
    <location>
        <begin position="1"/>
        <end position="57"/>
    </location>
</feature>
<evidence type="ECO:0000313" key="5">
    <source>
        <dbReference type="EMBL" id="QIN82912.1"/>
    </source>
</evidence>
<evidence type="ECO:0000256" key="3">
    <source>
        <dbReference type="ARBA" id="ARBA00022691"/>
    </source>
</evidence>
<gene>
    <name evidence="5" type="ORF">GBA63_09835</name>
</gene>
<keyword evidence="6" id="KW-1185">Reference proteome</keyword>
<dbReference type="Proteomes" id="UP000501452">
    <property type="component" value="Chromosome"/>
</dbReference>
<dbReference type="CDD" id="cd02440">
    <property type="entry name" value="AdoMet_MTases"/>
    <property type="match status" value="1"/>
</dbReference>
<organism evidence="5 6">
    <name type="scientific">Rubrobacter tropicus</name>
    <dbReference type="NCBI Taxonomy" id="2653851"/>
    <lineage>
        <taxon>Bacteria</taxon>
        <taxon>Bacillati</taxon>
        <taxon>Actinomycetota</taxon>
        <taxon>Rubrobacteria</taxon>
        <taxon>Rubrobacterales</taxon>
        <taxon>Rubrobacteraceae</taxon>
        <taxon>Rubrobacter</taxon>
    </lineage>
</organism>
<dbReference type="EMBL" id="CP045119">
    <property type="protein sequence ID" value="QIN82912.1"/>
    <property type="molecule type" value="Genomic_DNA"/>
</dbReference>
<dbReference type="SUPFAM" id="SSF53335">
    <property type="entry name" value="S-adenosyl-L-methionine-dependent methyltransferases"/>
    <property type="match status" value="1"/>
</dbReference>
<dbReference type="InterPro" id="IPR029063">
    <property type="entry name" value="SAM-dependent_MTases_sf"/>
</dbReference>
<keyword evidence="2 5" id="KW-0808">Transferase</keyword>
<protein>
    <submittedName>
        <fullName evidence="5">Methyltransferase</fullName>
    </submittedName>
</protein>
<dbReference type="GO" id="GO:0032259">
    <property type="term" value="P:methylation"/>
    <property type="evidence" value="ECO:0007669"/>
    <property type="project" value="UniProtKB-KW"/>
</dbReference>
<accession>A0A6G8Q903</accession>
<dbReference type="PANTHER" id="PTHR43464">
    <property type="entry name" value="METHYLTRANSFERASE"/>
    <property type="match status" value="1"/>
</dbReference>
<dbReference type="InterPro" id="IPR008715">
    <property type="entry name" value="SAM-MeTfrase_NodS-like"/>
</dbReference>
<dbReference type="GO" id="GO:0008757">
    <property type="term" value="F:S-adenosylmethionine-dependent methyltransferase activity"/>
    <property type="evidence" value="ECO:0007669"/>
    <property type="project" value="InterPro"/>
</dbReference>
<reference evidence="5 6" key="1">
    <citation type="submission" date="2019-10" db="EMBL/GenBank/DDBJ databases">
        <title>Rubrobacter sp nov SCSIO 52090 isolated from a deep-sea sediment in the South China Sea.</title>
        <authorList>
            <person name="Chen R.W."/>
        </authorList>
    </citation>
    <scope>NUCLEOTIDE SEQUENCE [LARGE SCALE GENOMIC DNA]</scope>
    <source>
        <strain evidence="5 6">SCSIO 52909</strain>
    </source>
</reference>
<dbReference type="GO" id="GO:0009312">
    <property type="term" value="P:oligosaccharide biosynthetic process"/>
    <property type="evidence" value="ECO:0007669"/>
    <property type="project" value="InterPro"/>
</dbReference>
<keyword evidence="3" id="KW-0949">S-adenosyl-L-methionine</keyword>
<evidence type="ECO:0000313" key="6">
    <source>
        <dbReference type="Proteomes" id="UP000501452"/>
    </source>
</evidence>
<evidence type="ECO:0000256" key="4">
    <source>
        <dbReference type="SAM" id="MobiDB-lite"/>
    </source>
</evidence>
<dbReference type="Gene3D" id="3.40.50.150">
    <property type="entry name" value="Vaccinia Virus protein VP39"/>
    <property type="match status" value="1"/>
</dbReference>
<dbReference type="Pfam" id="PF05401">
    <property type="entry name" value="NodS"/>
    <property type="match status" value="1"/>
</dbReference>
<evidence type="ECO:0000256" key="1">
    <source>
        <dbReference type="ARBA" id="ARBA00022603"/>
    </source>
</evidence>
<dbReference type="AlphaFoldDB" id="A0A6G8Q903"/>
<keyword evidence="1 5" id="KW-0489">Methyltransferase</keyword>
<evidence type="ECO:0000256" key="2">
    <source>
        <dbReference type="ARBA" id="ARBA00022679"/>
    </source>
</evidence>
<proteinExistence type="predicted"/>
<dbReference type="KEGG" id="rub:GBA63_09835"/>
<dbReference type="PANTHER" id="PTHR43464:SF19">
    <property type="entry name" value="UBIQUINONE BIOSYNTHESIS O-METHYLTRANSFERASE, MITOCHONDRIAL"/>
    <property type="match status" value="1"/>
</dbReference>
<sequence>MPDHPGRGGQGRGFPPLRHGRAAGQGEEGPRALPAPAPPGAGPRAPGQGSHQGARRVSGRLDRDYFEELYAGSKDPWNFETSDYEREKYARTLEALGGRRFGRALEAGASIGVFTRMLAGRCDELLAVDVSAKAVAAARERLRGQSHVRVERRTLPEEMPEGPFDLIVASEVLYYFTREEMLAMLNGFENILAPGGVLLAVHWRRETRTYPLQGDEVHELLTAHTSLALTESVAEPDYRLDLFEDRG</sequence>
<name>A0A6G8Q903_9ACTN</name>